<evidence type="ECO:0000313" key="9">
    <source>
        <dbReference type="Proteomes" id="UP001156398"/>
    </source>
</evidence>
<dbReference type="InterPro" id="IPR009080">
    <property type="entry name" value="tRNAsynth_Ia_anticodon-bd"/>
</dbReference>
<feature type="domain" description="DALR anticodon binding" evidence="7">
    <location>
        <begin position="169"/>
        <end position="290"/>
    </location>
</feature>
<keyword evidence="3" id="KW-0547">Nucleotide-binding</keyword>
<name>A0ABT6WB87_9ACTN</name>
<dbReference type="SMART" id="SM00836">
    <property type="entry name" value="DALR_1"/>
    <property type="match status" value="1"/>
</dbReference>
<feature type="region of interest" description="Disordered" evidence="6">
    <location>
        <begin position="1"/>
        <end position="41"/>
    </location>
</feature>
<evidence type="ECO:0000256" key="6">
    <source>
        <dbReference type="SAM" id="MobiDB-lite"/>
    </source>
</evidence>
<dbReference type="SUPFAM" id="SSF47323">
    <property type="entry name" value="Anticodon-binding domain of a subclass of class I aminoacyl-tRNA synthetases"/>
    <property type="match status" value="1"/>
</dbReference>
<evidence type="ECO:0000256" key="1">
    <source>
        <dbReference type="ARBA" id="ARBA00012837"/>
    </source>
</evidence>
<gene>
    <name evidence="8" type="ORF">POF43_034365</name>
</gene>
<feature type="non-terminal residue" evidence="8">
    <location>
        <position position="1"/>
    </location>
</feature>
<dbReference type="RefSeq" id="WP_282704965.1">
    <property type="nucleotide sequence ID" value="NZ_JAAGKO020000128.1"/>
</dbReference>
<keyword evidence="2" id="KW-0436">Ligase</keyword>
<evidence type="ECO:0000259" key="7">
    <source>
        <dbReference type="SMART" id="SM00836"/>
    </source>
</evidence>
<evidence type="ECO:0000256" key="3">
    <source>
        <dbReference type="ARBA" id="ARBA00022741"/>
    </source>
</evidence>
<sequence>PAGLPARTVAERVARHLTAPPEGTPTPATSTPEDPPAPENLPHPAIERLDIAGPGFLNITLAATAHADLVRVVRAAGARYGHGDVLAAAPLVPPAPSGDDPRSAAVVRVLRACGAPVGPCAAAVRHPAYATLGADAANWALVRPPAGDPPDLAPATHLPQRTANPLFRIRYAHARTRALTRNAADLGFAAGEFTPAAADEPAQAALLGAIGDYPRVVESAARHRAPDRVARALEGVADAFLDYHDSVALLPSGDGKPSAAHRSRLALADAAGTVLAGGLSLLGISAPAHL</sequence>
<dbReference type="EMBL" id="JAAGKO020000128">
    <property type="protein sequence ID" value="MDI5967746.1"/>
    <property type="molecule type" value="Genomic_DNA"/>
</dbReference>
<dbReference type="Gene3D" id="3.30.1360.70">
    <property type="entry name" value="Arginyl tRNA synthetase N-terminal domain"/>
    <property type="match status" value="1"/>
</dbReference>
<dbReference type="InterPro" id="IPR001278">
    <property type="entry name" value="Arg-tRNA-ligase"/>
</dbReference>
<reference evidence="8 9" key="1">
    <citation type="submission" date="2023-05" db="EMBL/GenBank/DDBJ databases">
        <title>Streptantibioticus silvisoli sp. nov., acidotolerant actinomycetes 1 from pine litter.</title>
        <authorList>
            <person name="Swiecimska M."/>
            <person name="Golinska P."/>
            <person name="Sangal V."/>
            <person name="Wachnowicz B."/>
            <person name="Goodfellow M."/>
        </authorList>
    </citation>
    <scope>NUCLEOTIDE SEQUENCE [LARGE SCALE GENOMIC DNA]</scope>
    <source>
        <strain evidence="8 9">SL54</strain>
    </source>
</reference>
<comment type="caution">
    <text evidence="8">The sequence shown here is derived from an EMBL/GenBank/DDBJ whole genome shotgun (WGS) entry which is preliminary data.</text>
</comment>
<dbReference type="EC" id="6.1.1.19" evidence="1"/>
<feature type="compositionally biased region" description="Low complexity" evidence="6">
    <location>
        <begin position="18"/>
        <end position="32"/>
    </location>
</feature>
<protein>
    <recommendedName>
        <fullName evidence="1">arginine--tRNA ligase</fullName>
        <ecNumber evidence="1">6.1.1.19</ecNumber>
    </recommendedName>
</protein>
<evidence type="ECO:0000256" key="2">
    <source>
        <dbReference type="ARBA" id="ARBA00022598"/>
    </source>
</evidence>
<organism evidence="8 9">
    <name type="scientific">Streptantibioticus silvisoli</name>
    <dbReference type="NCBI Taxonomy" id="2705255"/>
    <lineage>
        <taxon>Bacteria</taxon>
        <taxon>Bacillati</taxon>
        <taxon>Actinomycetota</taxon>
        <taxon>Actinomycetes</taxon>
        <taxon>Kitasatosporales</taxon>
        <taxon>Streptomycetaceae</taxon>
        <taxon>Streptantibioticus</taxon>
    </lineage>
</organism>
<dbReference type="PANTHER" id="PTHR11956">
    <property type="entry name" value="ARGINYL-TRNA SYNTHETASE"/>
    <property type="match status" value="1"/>
</dbReference>
<dbReference type="InterPro" id="IPR008909">
    <property type="entry name" value="DALR_anticod-bd"/>
</dbReference>
<evidence type="ECO:0000256" key="5">
    <source>
        <dbReference type="ARBA" id="ARBA00049339"/>
    </source>
</evidence>
<keyword evidence="9" id="KW-1185">Reference proteome</keyword>
<keyword evidence="4" id="KW-0067">ATP-binding</keyword>
<evidence type="ECO:0000256" key="4">
    <source>
        <dbReference type="ARBA" id="ARBA00022840"/>
    </source>
</evidence>
<proteinExistence type="predicted"/>
<dbReference type="InterPro" id="IPR036695">
    <property type="entry name" value="Arg-tRNA-synth_N_sf"/>
</dbReference>
<accession>A0ABT6WB87</accession>
<evidence type="ECO:0000313" key="8">
    <source>
        <dbReference type="EMBL" id="MDI5967746.1"/>
    </source>
</evidence>
<comment type="catalytic activity">
    <reaction evidence="5">
        <text>tRNA(Arg) + L-arginine + ATP = L-arginyl-tRNA(Arg) + AMP + diphosphate</text>
        <dbReference type="Rhea" id="RHEA:20301"/>
        <dbReference type="Rhea" id="RHEA-COMP:9658"/>
        <dbReference type="Rhea" id="RHEA-COMP:9673"/>
        <dbReference type="ChEBI" id="CHEBI:30616"/>
        <dbReference type="ChEBI" id="CHEBI:32682"/>
        <dbReference type="ChEBI" id="CHEBI:33019"/>
        <dbReference type="ChEBI" id="CHEBI:78442"/>
        <dbReference type="ChEBI" id="CHEBI:78513"/>
        <dbReference type="ChEBI" id="CHEBI:456215"/>
        <dbReference type="EC" id="6.1.1.19"/>
    </reaction>
</comment>
<dbReference type="Pfam" id="PF05746">
    <property type="entry name" value="DALR_1"/>
    <property type="match status" value="1"/>
</dbReference>
<dbReference type="PANTHER" id="PTHR11956:SF5">
    <property type="entry name" value="ARGININE--TRNA LIGASE, CYTOPLASMIC"/>
    <property type="match status" value="1"/>
</dbReference>
<dbReference type="Gene3D" id="1.10.730.10">
    <property type="entry name" value="Isoleucyl-tRNA Synthetase, Domain 1"/>
    <property type="match status" value="1"/>
</dbReference>
<dbReference type="Proteomes" id="UP001156398">
    <property type="component" value="Unassembled WGS sequence"/>
</dbReference>